<comment type="caution">
    <text evidence="1">The sequence shown here is derived from an EMBL/GenBank/DDBJ whole genome shotgun (WGS) entry which is preliminary data.</text>
</comment>
<dbReference type="EMBL" id="AKHW03001299">
    <property type="protein sequence ID" value="KYO42954.1"/>
    <property type="molecule type" value="Genomic_DNA"/>
</dbReference>
<gene>
    <name evidence="1" type="ORF">Y1Q_0023122</name>
</gene>
<accession>A0A151P1I5</accession>
<organism evidence="1 2">
    <name type="scientific">Alligator mississippiensis</name>
    <name type="common">American alligator</name>
    <dbReference type="NCBI Taxonomy" id="8496"/>
    <lineage>
        <taxon>Eukaryota</taxon>
        <taxon>Metazoa</taxon>
        <taxon>Chordata</taxon>
        <taxon>Craniata</taxon>
        <taxon>Vertebrata</taxon>
        <taxon>Euteleostomi</taxon>
        <taxon>Archelosauria</taxon>
        <taxon>Archosauria</taxon>
        <taxon>Crocodylia</taxon>
        <taxon>Alligatoridae</taxon>
        <taxon>Alligatorinae</taxon>
        <taxon>Alligator</taxon>
    </lineage>
</organism>
<dbReference type="AlphaFoldDB" id="A0A151P1I5"/>
<reference evidence="1 2" key="1">
    <citation type="journal article" date="2012" name="Genome Biol.">
        <title>Sequencing three crocodilian genomes to illuminate the evolution of archosaurs and amniotes.</title>
        <authorList>
            <person name="St John J.A."/>
            <person name="Braun E.L."/>
            <person name="Isberg S.R."/>
            <person name="Miles L.G."/>
            <person name="Chong A.Y."/>
            <person name="Gongora J."/>
            <person name="Dalzell P."/>
            <person name="Moran C."/>
            <person name="Bed'hom B."/>
            <person name="Abzhanov A."/>
            <person name="Burgess S.C."/>
            <person name="Cooksey A.M."/>
            <person name="Castoe T.A."/>
            <person name="Crawford N.G."/>
            <person name="Densmore L.D."/>
            <person name="Drew J.C."/>
            <person name="Edwards S.V."/>
            <person name="Faircloth B.C."/>
            <person name="Fujita M.K."/>
            <person name="Greenwold M.J."/>
            <person name="Hoffmann F.G."/>
            <person name="Howard J.M."/>
            <person name="Iguchi T."/>
            <person name="Janes D.E."/>
            <person name="Khan S.Y."/>
            <person name="Kohno S."/>
            <person name="de Koning A.J."/>
            <person name="Lance S.L."/>
            <person name="McCarthy F.M."/>
            <person name="McCormack J.E."/>
            <person name="Merchant M.E."/>
            <person name="Peterson D.G."/>
            <person name="Pollock D.D."/>
            <person name="Pourmand N."/>
            <person name="Raney B.J."/>
            <person name="Roessler K.A."/>
            <person name="Sanford J.R."/>
            <person name="Sawyer R.H."/>
            <person name="Schmidt C.J."/>
            <person name="Triplett E.W."/>
            <person name="Tuberville T.D."/>
            <person name="Venegas-Anaya M."/>
            <person name="Howard J.T."/>
            <person name="Jarvis E.D."/>
            <person name="Guillette L.J.Jr."/>
            <person name="Glenn T.C."/>
            <person name="Green R.E."/>
            <person name="Ray D.A."/>
        </authorList>
    </citation>
    <scope>NUCLEOTIDE SEQUENCE [LARGE SCALE GENOMIC DNA]</scope>
    <source>
        <strain evidence="1">KSC_2009_1</strain>
    </source>
</reference>
<evidence type="ECO:0000313" key="2">
    <source>
        <dbReference type="Proteomes" id="UP000050525"/>
    </source>
</evidence>
<dbReference type="STRING" id="8496.A0A151P1I5"/>
<name>A0A151P1I5_ALLMI</name>
<sequence>MELVERAAKRKAEAKEARLKCEHELEVIQMQANANTKCAQPALDVSPRLNTPIFSHYKAGDDPEVFLSIFENQTCRWKLPKEKFMKHMAALVKGNMPVVLNSQTSDAADNYDVFKNAVSSRFKLGPDYF</sequence>
<evidence type="ECO:0000313" key="1">
    <source>
        <dbReference type="EMBL" id="KYO42954.1"/>
    </source>
</evidence>
<protein>
    <submittedName>
        <fullName evidence="1">Uncharacterized protein</fullName>
    </submittedName>
</protein>
<proteinExistence type="predicted"/>
<dbReference type="Proteomes" id="UP000050525">
    <property type="component" value="Unassembled WGS sequence"/>
</dbReference>
<keyword evidence="2" id="KW-1185">Reference proteome</keyword>